<protein>
    <submittedName>
        <fullName evidence="1">Uncharacterized protein</fullName>
    </submittedName>
</protein>
<dbReference type="EMBL" id="JABBGC010000003">
    <property type="protein sequence ID" value="NML40712.1"/>
    <property type="molecule type" value="Genomic_DNA"/>
</dbReference>
<evidence type="ECO:0000313" key="2">
    <source>
        <dbReference type="Proteomes" id="UP000583266"/>
    </source>
</evidence>
<reference evidence="1 2" key="1">
    <citation type="submission" date="2020-04" db="EMBL/GenBank/DDBJ databases">
        <title>Chitinophaga sp. G-6-1-13 sp. nov., isolated from soil.</title>
        <authorList>
            <person name="Dahal R.H."/>
            <person name="Chaudhary D.K."/>
        </authorList>
    </citation>
    <scope>NUCLEOTIDE SEQUENCE [LARGE SCALE GENOMIC DNA]</scope>
    <source>
        <strain evidence="1 2">G-6-1-13</strain>
    </source>
</reference>
<accession>A0A848GU87</accession>
<sequence>MGISTASITVIATNSTGQGNITFSTFNFLESGSLMPGSFPPIILPTLADGATATILQSYFQQQVVSGSRTLSPCSGTAIFNLPNGPALTITWNLSALNGGPMPSIVPGAGYYVSGATNPTISGFNYTFNINIQSQ</sequence>
<evidence type="ECO:0000313" key="1">
    <source>
        <dbReference type="EMBL" id="NML40712.1"/>
    </source>
</evidence>
<proteinExistence type="predicted"/>
<organism evidence="1 2">
    <name type="scientific">Chitinophaga fulva</name>
    <dbReference type="NCBI Taxonomy" id="2728842"/>
    <lineage>
        <taxon>Bacteria</taxon>
        <taxon>Pseudomonadati</taxon>
        <taxon>Bacteroidota</taxon>
        <taxon>Chitinophagia</taxon>
        <taxon>Chitinophagales</taxon>
        <taxon>Chitinophagaceae</taxon>
        <taxon>Chitinophaga</taxon>
    </lineage>
</organism>
<comment type="caution">
    <text evidence="1">The sequence shown here is derived from an EMBL/GenBank/DDBJ whole genome shotgun (WGS) entry which is preliminary data.</text>
</comment>
<name>A0A848GU87_9BACT</name>
<gene>
    <name evidence="1" type="ORF">HHL17_26175</name>
</gene>
<dbReference type="AlphaFoldDB" id="A0A848GU87"/>
<dbReference type="RefSeq" id="WP_169227795.1">
    <property type="nucleotide sequence ID" value="NZ_JABBGC010000003.1"/>
</dbReference>
<dbReference type="Proteomes" id="UP000583266">
    <property type="component" value="Unassembled WGS sequence"/>
</dbReference>
<keyword evidence="2" id="KW-1185">Reference proteome</keyword>